<dbReference type="GO" id="GO:0006260">
    <property type="term" value="P:DNA replication"/>
    <property type="evidence" value="ECO:0007669"/>
    <property type="project" value="UniProtKB-KW"/>
</dbReference>
<dbReference type="InterPro" id="IPR039418">
    <property type="entry name" value="LexA-like"/>
</dbReference>
<sequence length="186" mass="20233">MTNATVAATSTAKTINAVGTTCTDGTTCTTKTLFLERLPNLPIAESWAQIEASDDTDGMMEIPLIGHVSAGLPIEACRDDRTLRVPSRMVRRNTYALQVRGDSMIDCNIFDGDVIIIERQESAENGETAVVMINDQEVTLKKLYIEKSGVRLQPANTSMPPIYLKNSDIRVLGLVMGVARQAEMAA</sequence>
<protein>
    <submittedName>
        <fullName evidence="14">Repressor LexA</fullName>
        <ecNumber evidence="14">3.4.21.88</ecNumber>
    </submittedName>
</protein>
<evidence type="ECO:0000256" key="4">
    <source>
        <dbReference type="ARBA" id="ARBA00022763"/>
    </source>
</evidence>
<dbReference type="GO" id="GO:0045892">
    <property type="term" value="P:negative regulation of DNA-templated transcription"/>
    <property type="evidence" value="ECO:0007669"/>
    <property type="project" value="InterPro"/>
</dbReference>
<evidence type="ECO:0000256" key="9">
    <source>
        <dbReference type="ARBA" id="ARBA00023163"/>
    </source>
</evidence>
<dbReference type="InterPro" id="IPR036286">
    <property type="entry name" value="LexA/Signal_pep-like_sf"/>
</dbReference>
<evidence type="ECO:0000256" key="5">
    <source>
        <dbReference type="ARBA" id="ARBA00022801"/>
    </source>
</evidence>
<evidence type="ECO:0000313" key="14">
    <source>
        <dbReference type="EMBL" id="QEM83067.1"/>
    </source>
</evidence>
<keyword evidence="6 12" id="KW-0068">Autocatalytic cleavage</keyword>
<keyword evidence="5 12" id="KW-0378">Hydrolase</keyword>
<dbReference type="InterPro" id="IPR006197">
    <property type="entry name" value="Peptidase_S24_LexA"/>
</dbReference>
<organism evidence="14 15">
    <name type="scientific">Halomonas binhaiensis</name>
    <dbReference type="NCBI Taxonomy" id="2562282"/>
    <lineage>
        <taxon>Bacteria</taxon>
        <taxon>Pseudomonadati</taxon>
        <taxon>Pseudomonadota</taxon>
        <taxon>Gammaproteobacteria</taxon>
        <taxon>Oceanospirillales</taxon>
        <taxon>Halomonadaceae</taxon>
        <taxon>Halomonas</taxon>
    </lineage>
</organism>
<dbReference type="GO" id="GO:0006281">
    <property type="term" value="P:DNA repair"/>
    <property type="evidence" value="ECO:0007669"/>
    <property type="project" value="UniProtKB-KW"/>
</dbReference>
<dbReference type="GO" id="GO:0003677">
    <property type="term" value="F:DNA binding"/>
    <property type="evidence" value="ECO:0007669"/>
    <property type="project" value="UniProtKB-KW"/>
</dbReference>
<evidence type="ECO:0000256" key="12">
    <source>
        <dbReference type="RuleBase" id="RU003991"/>
    </source>
</evidence>
<evidence type="ECO:0000256" key="3">
    <source>
        <dbReference type="ARBA" id="ARBA00022705"/>
    </source>
</evidence>
<dbReference type="OrthoDB" id="9802364at2"/>
<dbReference type="RefSeq" id="WP_149286189.1">
    <property type="nucleotide sequence ID" value="NZ_CP038437.2"/>
</dbReference>
<dbReference type="InterPro" id="IPR006200">
    <property type="entry name" value="LexA"/>
</dbReference>
<dbReference type="GO" id="GO:0004252">
    <property type="term" value="F:serine-type endopeptidase activity"/>
    <property type="evidence" value="ECO:0007669"/>
    <property type="project" value="UniProtKB-EC"/>
</dbReference>
<evidence type="ECO:0000256" key="1">
    <source>
        <dbReference type="ARBA" id="ARBA00007484"/>
    </source>
</evidence>
<dbReference type="PANTHER" id="PTHR33516">
    <property type="entry name" value="LEXA REPRESSOR"/>
    <property type="match status" value="1"/>
</dbReference>
<keyword evidence="8" id="KW-0238">DNA-binding</keyword>
<evidence type="ECO:0000259" key="13">
    <source>
        <dbReference type="Pfam" id="PF00717"/>
    </source>
</evidence>
<keyword evidence="10" id="KW-0234">DNA repair</keyword>
<comment type="similarity">
    <text evidence="1 12">Belongs to the peptidase S24 family.</text>
</comment>
<dbReference type="Pfam" id="PF00717">
    <property type="entry name" value="Peptidase_S24"/>
    <property type="match status" value="1"/>
</dbReference>
<dbReference type="InterPro" id="IPR015927">
    <property type="entry name" value="Peptidase_S24_S26A/B/C"/>
</dbReference>
<dbReference type="EMBL" id="CP038437">
    <property type="protein sequence ID" value="QEM83067.1"/>
    <property type="molecule type" value="Genomic_DNA"/>
</dbReference>
<evidence type="ECO:0000256" key="6">
    <source>
        <dbReference type="ARBA" id="ARBA00022813"/>
    </source>
</evidence>
<evidence type="ECO:0000256" key="8">
    <source>
        <dbReference type="ARBA" id="ARBA00023125"/>
    </source>
</evidence>
<dbReference type="InterPro" id="IPR050077">
    <property type="entry name" value="LexA_repressor"/>
</dbReference>
<dbReference type="EC" id="3.4.21.88" evidence="14"/>
<reference evidence="14" key="1">
    <citation type="submission" date="2021-02" db="EMBL/GenBank/DDBJ databases">
        <title>Strain Y2R2, a novel species of the genus Halomonas.</title>
        <authorList>
            <person name="Huang H."/>
        </authorList>
    </citation>
    <scope>NUCLEOTIDE SEQUENCE</scope>
    <source>
        <strain evidence="14">Y2R2</strain>
    </source>
</reference>
<dbReference type="NCBIfam" id="TIGR00498">
    <property type="entry name" value="lexA"/>
    <property type="match status" value="1"/>
</dbReference>
<evidence type="ECO:0000256" key="11">
    <source>
        <dbReference type="ARBA" id="ARBA00023236"/>
    </source>
</evidence>
<gene>
    <name evidence="14" type="primary">lexA</name>
    <name evidence="14" type="ORF">E4T21_17080</name>
</gene>
<dbReference type="CDD" id="cd06529">
    <property type="entry name" value="S24_LexA-like"/>
    <property type="match status" value="1"/>
</dbReference>
<evidence type="ECO:0000313" key="15">
    <source>
        <dbReference type="Proteomes" id="UP000324285"/>
    </source>
</evidence>
<dbReference type="KEGG" id="hbh:E4T21_17080"/>
<dbReference type="Gene3D" id="2.10.109.10">
    <property type="entry name" value="Umud Fragment, subunit A"/>
    <property type="match status" value="1"/>
</dbReference>
<evidence type="ECO:0000256" key="10">
    <source>
        <dbReference type="ARBA" id="ARBA00023204"/>
    </source>
</evidence>
<keyword evidence="4" id="KW-0227">DNA damage</keyword>
<dbReference type="AlphaFoldDB" id="A0A5C1NKZ4"/>
<dbReference type="PANTHER" id="PTHR33516:SF2">
    <property type="entry name" value="LEXA REPRESSOR-RELATED"/>
    <property type="match status" value="1"/>
</dbReference>
<dbReference type="SUPFAM" id="SSF51306">
    <property type="entry name" value="LexA/Signal peptidase"/>
    <property type="match status" value="1"/>
</dbReference>
<dbReference type="Proteomes" id="UP000324285">
    <property type="component" value="Chromosome"/>
</dbReference>
<keyword evidence="11" id="KW-0742">SOS response</keyword>
<accession>A0A5C1NKZ4</accession>
<proteinExistence type="inferred from homology"/>
<keyword evidence="2" id="KW-0678">Repressor</keyword>
<keyword evidence="7" id="KW-0805">Transcription regulation</keyword>
<keyword evidence="15" id="KW-1185">Reference proteome</keyword>
<name>A0A5C1NKZ4_9GAMM</name>
<feature type="domain" description="Peptidase S24/S26A/S26B/S26C" evidence="13">
    <location>
        <begin position="63"/>
        <end position="176"/>
    </location>
</feature>
<dbReference type="PRINTS" id="PR00726">
    <property type="entry name" value="LEXASERPTASE"/>
</dbReference>
<keyword evidence="3" id="KW-0235">DNA replication</keyword>
<dbReference type="GO" id="GO:0009432">
    <property type="term" value="P:SOS response"/>
    <property type="evidence" value="ECO:0007669"/>
    <property type="project" value="UniProtKB-KW"/>
</dbReference>
<evidence type="ECO:0000256" key="2">
    <source>
        <dbReference type="ARBA" id="ARBA00022491"/>
    </source>
</evidence>
<keyword evidence="9" id="KW-0804">Transcription</keyword>
<evidence type="ECO:0000256" key="7">
    <source>
        <dbReference type="ARBA" id="ARBA00023015"/>
    </source>
</evidence>